<reference evidence="2 3" key="1">
    <citation type="submission" date="2023-02" db="EMBL/GenBank/DDBJ databases">
        <title>Entomopathogenic bacteria.</title>
        <authorList>
            <person name="Machado R.A."/>
        </authorList>
    </citation>
    <scope>NUCLEOTIDE SEQUENCE [LARGE SCALE GENOMIC DNA]</scope>
    <source>
        <strain evidence="2 3">XENO-10</strain>
    </source>
</reference>
<protein>
    <submittedName>
        <fullName evidence="2">Helix-turn-helix domain-containing protein</fullName>
    </submittedName>
</protein>
<keyword evidence="3" id="KW-1185">Reference proteome</keyword>
<dbReference type="RefSeq" id="WP_273555371.1">
    <property type="nucleotide sequence ID" value="NZ_JAQRFI010000027.1"/>
</dbReference>
<gene>
    <name evidence="2" type="ORF">PSI23_12295</name>
</gene>
<evidence type="ECO:0000313" key="2">
    <source>
        <dbReference type="EMBL" id="MDC9590062.1"/>
    </source>
</evidence>
<comment type="caution">
    <text evidence="2">The sequence shown here is derived from an EMBL/GenBank/DDBJ whole genome shotgun (WGS) entry which is preliminary data.</text>
</comment>
<dbReference type="InterPro" id="IPR041687">
    <property type="entry name" value="HTH_46"/>
</dbReference>
<proteinExistence type="predicted"/>
<accession>A0ABT5LG26</accession>
<dbReference type="Pfam" id="PF15977">
    <property type="entry name" value="HTH_46"/>
    <property type="match status" value="1"/>
</dbReference>
<feature type="domain" description="IprA winged helix-turn-helix" evidence="1">
    <location>
        <begin position="2"/>
        <end position="51"/>
    </location>
</feature>
<dbReference type="Proteomes" id="UP001217178">
    <property type="component" value="Unassembled WGS sequence"/>
</dbReference>
<sequence length="56" mass="6549">MDFRENTTVIKYIEQRCTISRSCIQRVLLSLKKEGCIELVNGYLEKVSSLPTQSYY</sequence>
<dbReference type="EMBL" id="JAQRFI010000027">
    <property type="protein sequence ID" value="MDC9590062.1"/>
    <property type="molecule type" value="Genomic_DNA"/>
</dbReference>
<name>A0ABT5LG26_9GAMM</name>
<organism evidence="2 3">
    <name type="scientific">Xenorhabdus yunnanensis</name>
    <dbReference type="NCBI Taxonomy" id="3025878"/>
    <lineage>
        <taxon>Bacteria</taxon>
        <taxon>Pseudomonadati</taxon>
        <taxon>Pseudomonadota</taxon>
        <taxon>Gammaproteobacteria</taxon>
        <taxon>Enterobacterales</taxon>
        <taxon>Morganellaceae</taxon>
        <taxon>Xenorhabdus</taxon>
    </lineage>
</organism>
<evidence type="ECO:0000259" key="1">
    <source>
        <dbReference type="Pfam" id="PF15977"/>
    </source>
</evidence>
<evidence type="ECO:0000313" key="3">
    <source>
        <dbReference type="Proteomes" id="UP001217178"/>
    </source>
</evidence>